<evidence type="ECO:0000313" key="1">
    <source>
        <dbReference type="EMBL" id="VEB87189.1"/>
    </source>
</evidence>
<accession>A0A3S4M447</accession>
<name>A0A3S4M447_CITKO</name>
<reference evidence="1 2" key="1">
    <citation type="submission" date="2018-12" db="EMBL/GenBank/DDBJ databases">
        <authorList>
            <consortium name="Pathogen Informatics"/>
        </authorList>
    </citation>
    <scope>NUCLEOTIDE SEQUENCE [LARGE SCALE GENOMIC DNA]</scope>
    <source>
        <strain evidence="1 2">NCTC11075</strain>
    </source>
</reference>
<dbReference type="SUPFAM" id="SSF53067">
    <property type="entry name" value="Actin-like ATPase domain"/>
    <property type="match status" value="1"/>
</dbReference>
<evidence type="ECO:0000313" key="2">
    <source>
        <dbReference type="Proteomes" id="UP000270272"/>
    </source>
</evidence>
<protein>
    <submittedName>
        <fullName evidence="1">Ethanolamine utilization protein</fullName>
    </submittedName>
</protein>
<dbReference type="Proteomes" id="UP000270272">
    <property type="component" value="Chromosome"/>
</dbReference>
<dbReference type="AlphaFoldDB" id="A0A3S4M447"/>
<gene>
    <name evidence="1" type="primary">eutJ_2</name>
    <name evidence="1" type="ORF">NCTC11075_01390</name>
</gene>
<dbReference type="Gene3D" id="3.30.420.40">
    <property type="match status" value="1"/>
</dbReference>
<sequence>MAHDEQRWLTPRLQKAAELCNQHPVASDSPLWLGIDLGTCDVVSMVVDRDAQPVAVCLDWADVVRDGIVWDFFGAVTIVRRHLDTLERQLGLPVHPRGDLISARHRPAYLHQCSGIRRAGGQPCAG</sequence>
<proteinExistence type="predicted"/>
<dbReference type="EMBL" id="LR134204">
    <property type="protein sequence ID" value="VEB87189.1"/>
    <property type="molecule type" value="Genomic_DNA"/>
</dbReference>
<dbReference type="InterPro" id="IPR043129">
    <property type="entry name" value="ATPase_NBD"/>
</dbReference>
<organism evidence="1 2">
    <name type="scientific">Citrobacter koseri</name>
    <name type="common">Citrobacter diversus</name>
    <dbReference type="NCBI Taxonomy" id="545"/>
    <lineage>
        <taxon>Bacteria</taxon>
        <taxon>Pseudomonadati</taxon>
        <taxon>Pseudomonadota</taxon>
        <taxon>Gammaproteobacteria</taxon>
        <taxon>Enterobacterales</taxon>
        <taxon>Enterobacteriaceae</taxon>
        <taxon>Citrobacter</taxon>
    </lineage>
</organism>